<keyword evidence="2" id="KW-1185">Reference proteome</keyword>
<dbReference type="Proteomes" id="UP001177021">
    <property type="component" value="Unassembled WGS sequence"/>
</dbReference>
<organism evidence="1 2">
    <name type="scientific">Trifolium pratense</name>
    <name type="common">Red clover</name>
    <dbReference type="NCBI Taxonomy" id="57577"/>
    <lineage>
        <taxon>Eukaryota</taxon>
        <taxon>Viridiplantae</taxon>
        <taxon>Streptophyta</taxon>
        <taxon>Embryophyta</taxon>
        <taxon>Tracheophyta</taxon>
        <taxon>Spermatophyta</taxon>
        <taxon>Magnoliopsida</taxon>
        <taxon>eudicotyledons</taxon>
        <taxon>Gunneridae</taxon>
        <taxon>Pentapetalae</taxon>
        <taxon>rosids</taxon>
        <taxon>fabids</taxon>
        <taxon>Fabales</taxon>
        <taxon>Fabaceae</taxon>
        <taxon>Papilionoideae</taxon>
        <taxon>50 kb inversion clade</taxon>
        <taxon>NPAAA clade</taxon>
        <taxon>Hologalegina</taxon>
        <taxon>IRL clade</taxon>
        <taxon>Trifolieae</taxon>
        <taxon>Trifolium</taxon>
    </lineage>
</organism>
<accession>A0ACB0IVA9</accession>
<evidence type="ECO:0000313" key="1">
    <source>
        <dbReference type="EMBL" id="CAJ2635951.1"/>
    </source>
</evidence>
<proteinExistence type="predicted"/>
<reference evidence="1" key="1">
    <citation type="submission" date="2023-10" db="EMBL/GenBank/DDBJ databases">
        <authorList>
            <person name="Rodriguez Cubillos JULIANA M."/>
            <person name="De Vega J."/>
        </authorList>
    </citation>
    <scope>NUCLEOTIDE SEQUENCE</scope>
</reference>
<sequence>MREVVSVAISATLGNLLFGWDSSTIAGGMRYIKEEFHLETNPSLEGLIVSMSFLTGTFATIFAGTISDMFGRRPMLISSSLMFFSSGLVMLWAPNIPMILLSRILNGTGIALTLTSAPLYISEIAPPDIRGLLNTLPQLSCSSGMFLAYVLVFSFSLIDSPNWRTMLGIVSIPSVVYFFLAVFYLPESPPWLVSKGRISEAKKVLQRIRCVEDVSGELALLAEGMNPGGESTTIEEYIVAPASELISNKEVGKDCIKLYGPNQGEVSMIAQQVTGMMSRSMLSMSRQGSTTSHAATNIKDNIVNLFGNVQENSPLIDQSGGISRASPFGTSDNLHAPLLQHQGNSIEKETELVQGNAGDIPNNTDIGGGWKLVYQSIEAITKDGEKKEALQRVYLHANPSASVSKQASFASTSGYDLHADHGGGVGGESFPASALVSHAVLTTKDMKIKPQDIPKRTSWEGLLDPGVKRALVVGIGLQVLQQASGINGIIFYAPQILDRAGVGALLSNFGLSATSSSLLVNMITTFFMLPCIAISMRLMDLAGRRSIMLYTIPILILSLMILILRDLFHLSSILNAAITAICVVTYESVFCMGYGVIPNIICAEIFPTSVRGICMSICSLTFWISSLIITSMFPSLLQLLGLTGVFILFVVGCIVSLIFVYLKVPETKGMPLEVIIEFFAVGSKPHETIA</sequence>
<comment type="caution">
    <text evidence="1">The sequence shown here is derived from an EMBL/GenBank/DDBJ whole genome shotgun (WGS) entry which is preliminary data.</text>
</comment>
<protein>
    <submittedName>
        <fullName evidence="1">Uncharacterized protein</fullName>
    </submittedName>
</protein>
<name>A0ACB0IVA9_TRIPR</name>
<dbReference type="EMBL" id="CASHSV030000002">
    <property type="protein sequence ID" value="CAJ2635951.1"/>
    <property type="molecule type" value="Genomic_DNA"/>
</dbReference>
<evidence type="ECO:0000313" key="2">
    <source>
        <dbReference type="Proteomes" id="UP001177021"/>
    </source>
</evidence>
<gene>
    <name evidence="1" type="ORF">MILVUS5_LOCUS6533</name>
</gene>